<dbReference type="RefSeq" id="WP_044826252.1">
    <property type="nucleotide sequence ID" value="NZ_CP009687.1"/>
</dbReference>
<protein>
    <submittedName>
        <fullName evidence="1">Uncharacterized protein</fullName>
    </submittedName>
</protein>
<gene>
    <name evidence="1" type="ORF">CACET_c23630</name>
</gene>
<dbReference type="EMBL" id="CP009687">
    <property type="protein sequence ID" value="AKL95809.1"/>
    <property type="molecule type" value="Genomic_DNA"/>
</dbReference>
<dbReference type="AlphaFoldDB" id="A0A0D8I8T4"/>
<dbReference type="Proteomes" id="UP000035704">
    <property type="component" value="Chromosome"/>
</dbReference>
<dbReference type="STRING" id="84022.CACET_c23630"/>
<organism evidence="1 2">
    <name type="scientific">Clostridium aceticum</name>
    <dbReference type="NCBI Taxonomy" id="84022"/>
    <lineage>
        <taxon>Bacteria</taxon>
        <taxon>Bacillati</taxon>
        <taxon>Bacillota</taxon>
        <taxon>Clostridia</taxon>
        <taxon>Eubacteriales</taxon>
        <taxon>Clostridiaceae</taxon>
        <taxon>Clostridium</taxon>
    </lineage>
</organism>
<name>A0A0D8I8T4_9CLOT</name>
<dbReference type="OrthoDB" id="1957868at2"/>
<accession>A0A0D8I8T4</accession>
<dbReference type="PATRIC" id="fig|84022.5.peg.2152"/>
<evidence type="ECO:0000313" key="2">
    <source>
        <dbReference type="Proteomes" id="UP000035704"/>
    </source>
</evidence>
<sequence>MSRVEEKLKYKKKKKQLLLILILILVFLVTGILAVDYALREMMALDETKVLGYEVQEQYTVLYIVGESIYIKNESIDRVTVFVEEGYYRILQQLHRFVEKIGNVGVYRHFFSNTT</sequence>
<evidence type="ECO:0000313" key="1">
    <source>
        <dbReference type="EMBL" id="AKL95809.1"/>
    </source>
</evidence>
<proteinExistence type="predicted"/>
<reference evidence="1 2" key="1">
    <citation type="submission" date="2014-10" db="EMBL/GenBank/DDBJ databases">
        <title>Genome sequence of Clostridium aceticum DSM 1496.</title>
        <authorList>
            <person name="Poehlein A."/>
            <person name="Schiel-Bengelsdorf B."/>
            <person name="Gottschalk G."/>
            <person name="Duerre P."/>
            <person name="Daniel R."/>
        </authorList>
    </citation>
    <scope>NUCLEOTIDE SEQUENCE [LARGE SCALE GENOMIC DNA]</scope>
    <source>
        <strain evidence="1 2">DSM 1496</strain>
    </source>
</reference>
<keyword evidence="2" id="KW-1185">Reference proteome</keyword>
<dbReference type="KEGG" id="cace:CACET_c23630"/>